<dbReference type="PANTHER" id="PTHR10552">
    <property type="entry name" value="U2 SMALL NUCLEAR RIBONUCLEOPROTEIN A"/>
    <property type="match status" value="1"/>
</dbReference>
<dbReference type="InterPro" id="IPR025875">
    <property type="entry name" value="Leu-rich_rpt_4"/>
</dbReference>
<feature type="region of interest" description="Disordered" evidence="13">
    <location>
        <begin position="309"/>
        <end position="348"/>
    </location>
</feature>
<dbReference type="InterPro" id="IPR001611">
    <property type="entry name" value="Leu-rich_rpt"/>
</dbReference>
<dbReference type="GO" id="GO:0030030">
    <property type="term" value="P:cell projection organization"/>
    <property type="evidence" value="ECO:0007669"/>
    <property type="project" value="UniProtKB-KW"/>
</dbReference>
<dbReference type="GO" id="GO:0005634">
    <property type="term" value="C:nucleus"/>
    <property type="evidence" value="ECO:0007669"/>
    <property type="project" value="UniProtKB-SubCell"/>
</dbReference>
<gene>
    <name evidence="14" type="ORF">CAPTEDRAFT_208434</name>
</gene>
<dbReference type="InterPro" id="IPR044640">
    <property type="entry name" value="RU2A"/>
</dbReference>
<name>R7TU27_CAPTE</name>
<dbReference type="HOGENOM" id="CLU_797528_0_0_1"/>
<evidence type="ECO:0000313" key="15">
    <source>
        <dbReference type="EnsemblMetazoa" id="CapteP208434"/>
    </source>
</evidence>
<dbReference type="GO" id="GO:0005813">
    <property type="term" value="C:centrosome"/>
    <property type="evidence" value="ECO:0007669"/>
    <property type="project" value="UniProtKB-SubCell"/>
</dbReference>
<evidence type="ECO:0000256" key="13">
    <source>
        <dbReference type="SAM" id="MobiDB-lite"/>
    </source>
</evidence>
<dbReference type="Proteomes" id="UP000014760">
    <property type="component" value="Unassembled WGS sequence"/>
</dbReference>
<dbReference type="FunFam" id="3.80.10.10:FF:000165">
    <property type="entry name" value="Centrosomal protein of 97 kDa"/>
    <property type="match status" value="1"/>
</dbReference>
<evidence type="ECO:0000256" key="3">
    <source>
        <dbReference type="ARBA" id="ARBA00022490"/>
    </source>
</evidence>
<dbReference type="Pfam" id="PF12799">
    <property type="entry name" value="LRR_4"/>
    <property type="match status" value="1"/>
</dbReference>
<keyword evidence="3" id="KW-0963">Cytoplasm</keyword>
<evidence type="ECO:0000256" key="1">
    <source>
        <dbReference type="ARBA" id="ARBA00004123"/>
    </source>
</evidence>
<keyword evidence="6" id="KW-0970">Cilium biogenesis/degradation</keyword>
<dbReference type="SUPFAM" id="SSF52058">
    <property type="entry name" value="L domain-like"/>
    <property type="match status" value="1"/>
</dbReference>
<dbReference type="SMART" id="SM00369">
    <property type="entry name" value="LRR_TYP"/>
    <property type="match status" value="3"/>
</dbReference>
<keyword evidence="16" id="KW-1185">Reference proteome</keyword>
<dbReference type="Gene3D" id="3.80.10.10">
    <property type="entry name" value="Ribonuclease Inhibitor"/>
    <property type="match status" value="2"/>
</dbReference>
<feature type="compositionally biased region" description="Low complexity" evidence="13">
    <location>
        <begin position="310"/>
        <end position="320"/>
    </location>
</feature>
<feature type="compositionally biased region" description="Polar residues" evidence="13">
    <location>
        <begin position="321"/>
        <end position="334"/>
    </location>
</feature>
<evidence type="ECO:0000256" key="9">
    <source>
        <dbReference type="ARBA" id="ARBA00024196"/>
    </source>
</evidence>
<accession>R7TU27</accession>
<keyword evidence="7" id="KW-0206">Cytoskeleton</keyword>
<dbReference type="EnsemblMetazoa" id="CapteT208434">
    <property type="protein sequence ID" value="CapteP208434"/>
    <property type="gene ID" value="CapteG208434"/>
</dbReference>
<keyword evidence="8" id="KW-0539">Nucleus</keyword>
<keyword evidence="4" id="KW-0433">Leucine-rich repeat</keyword>
<evidence type="ECO:0000256" key="8">
    <source>
        <dbReference type="ARBA" id="ARBA00023242"/>
    </source>
</evidence>
<evidence type="ECO:0000256" key="2">
    <source>
        <dbReference type="ARBA" id="ARBA00004300"/>
    </source>
</evidence>
<keyword evidence="5" id="KW-0677">Repeat</keyword>
<evidence type="ECO:0000256" key="11">
    <source>
        <dbReference type="ARBA" id="ARBA00068862"/>
    </source>
</evidence>
<dbReference type="STRING" id="283909.R7TU27"/>
<dbReference type="EMBL" id="AMQN01011031">
    <property type="status" value="NOT_ANNOTATED_CDS"/>
    <property type="molecule type" value="Genomic_DNA"/>
</dbReference>
<sequence length="348" mass="38889">MTALVSRQLPGNRWPHLLVPNGKECSTLDFRGQGIQTIEVLPHVDPLSIIYDRNAISSLAPLLHYVNLQQLSASENKIKDLSDFPCLRHLTVLNLANNAISHIQGLDSLYQLSWLNLSENEIKVIDGLKNHSALEHLDLSDNAISSLGNLSHLLHLKILLLHGNCISSLRSSSAHLPASLVILSLAQNNIGDLNEVSYLACLPNLQQLSVMNNPSVIMTASHTGFDYRPFVVNWCYSLQVLDGYVVTEKESLKAEWLFSQGKGRLFRPGQHLQLVQYLASTCPLTTSRELERAEDVRLSRILRHQRVHQQHLQEGQSSSSRPQRQLPDNPSAKSPSPRPVVSLCELRE</sequence>
<dbReference type="SMART" id="SM00365">
    <property type="entry name" value="LRR_SD22"/>
    <property type="match status" value="5"/>
</dbReference>
<dbReference type="InterPro" id="IPR032675">
    <property type="entry name" value="LRR_dom_sf"/>
</dbReference>
<comment type="similarity">
    <text evidence="9">Belongs to the U2 small nuclear ribonucleoprotein A family.</text>
</comment>
<dbReference type="PROSITE" id="PS51450">
    <property type="entry name" value="LRR"/>
    <property type="match status" value="6"/>
</dbReference>
<reference evidence="14 16" key="2">
    <citation type="journal article" date="2013" name="Nature">
        <title>Insights into bilaterian evolution from three spiralian genomes.</title>
        <authorList>
            <person name="Simakov O."/>
            <person name="Marletaz F."/>
            <person name="Cho S.J."/>
            <person name="Edsinger-Gonzales E."/>
            <person name="Havlak P."/>
            <person name="Hellsten U."/>
            <person name="Kuo D.H."/>
            <person name="Larsson T."/>
            <person name="Lv J."/>
            <person name="Arendt D."/>
            <person name="Savage R."/>
            <person name="Osoegawa K."/>
            <person name="de Jong P."/>
            <person name="Grimwood J."/>
            <person name="Chapman J.A."/>
            <person name="Shapiro H."/>
            <person name="Aerts A."/>
            <person name="Otillar R.P."/>
            <person name="Terry A.Y."/>
            <person name="Boore J.L."/>
            <person name="Grigoriev I.V."/>
            <person name="Lindberg D.R."/>
            <person name="Seaver E.C."/>
            <person name="Weisblat D.A."/>
            <person name="Putnam N.H."/>
            <person name="Rokhsar D.S."/>
        </authorList>
    </citation>
    <scope>NUCLEOTIDE SEQUENCE</scope>
    <source>
        <strain evidence="14 16">I ESC-2004</strain>
    </source>
</reference>
<reference evidence="15" key="3">
    <citation type="submission" date="2015-06" db="UniProtKB">
        <authorList>
            <consortium name="EnsemblMetazoa"/>
        </authorList>
    </citation>
    <scope>IDENTIFICATION</scope>
</reference>
<evidence type="ECO:0000313" key="14">
    <source>
        <dbReference type="EMBL" id="ELT97107.1"/>
    </source>
</evidence>
<dbReference type="Pfam" id="PF14580">
    <property type="entry name" value="LRR_9"/>
    <property type="match status" value="1"/>
</dbReference>
<dbReference type="PANTHER" id="PTHR10552:SF6">
    <property type="entry name" value="U2 SMALL NUCLEAR RIBONUCLEOPROTEIN A"/>
    <property type="match status" value="1"/>
</dbReference>
<dbReference type="OMA" id="NIKIMEP"/>
<organism evidence="14">
    <name type="scientific">Capitella teleta</name>
    <name type="common">Polychaete worm</name>
    <dbReference type="NCBI Taxonomy" id="283909"/>
    <lineage>
        <taxon>Eukaryota</taxon>
        <taxon>Metazoa</taxon>
        <taxon>Spiralia</taxon>
        <taxon>Lophotrochozoa</taxon>
        <taxon>Annelida</taxon>
        <taxon>Polychaeta</taxon>
        <taxon>Sedentaria</taxon>
        <taxon>Scolecida</taxon>
        <taxon>Capitellidae</taxon>
        <taxon>Capitella</taxon>
    </lineage>
</organism>
<dbReference type="InterPro" id="IPR003591">
    <property type="entry name" value="Leu-rich_rpt_typical-subtyp"/>
</dbReference>
<evidence type="ECO:0000256" key="4">
    <source>
        <dbReference type="ARBA" id="ARBA00022614"/>
    </source>
</evidence>
<proteinExistence type="inferred from homology"/>
<dbReference type="OrthoDB" id="5954088at2759"/>
<comment type="subcellular location">
    <subcellularLocation>
        <location evidence="2">Cytoplasm</location>
        <location evidence="2">Cytoskeleton</location>
        <location evidence="2">Microtubule organizing center</location>
        <location evidence="2">Centrosome</location>
    </subcellularLocation>
    <subcellularLocation>
        <location evidence="1">Nucleus</location>
    </subcellularLocation>
</comment>
<dbReference type="GO" id="GO:0000398">
    <property type="term" value="P:mRNA splicing, via spliceosome"/>
    <property type="evidence" value="ECO:0007669"/>
    <property type="project" value="InterPro"/>
</dbReference>
<evidence type="ECO:0000313" key="16">
    <source>
        <dbReference type="Proteomes" id="UP000014760"/>
    </source>
</evidence>
<dbReference type="EMBL" id="KB308652">
    <property type="protein sequence ID" value="ELT97107.1"/>
    <property type="molecule type" value="Genomic_DNA"/>
</dbReference>
<evidence type="ECO:0000256" key="6">
    <source>
        <dbReference type="ARBA" id="ARBA00022794"/>
    </source>
</evidence>
<protein>
    <recommendedName>
        <fullName evidence="11">Centrosomal protein of 97 kDa</fullName>
    </recommendedName>
    <alternativeName>
        <fullName evidence="12">Leucine-rich repeat and IQ domain-containing protein 2</fullName>
    </alternativeName>
</protein>
<comment type="function">
    <text evidence="10">Acts as a key negative regulator of ciliogenesis in collaboration with CCP110 by capping the mother centriole thereby preventing cilia formation. Required for recruitment of CCP110 to the centrosome.</text>
</comment>
<dbReference type="GO" id="GO:0030620">
    <property type="term" value="F:U2 snRNA binding"/>
    <property type="evidence" value="ECO:0007669"/>
    <property type="project" value="InterPro"/>
</dbReference>
<evidence type="ECO:0000256" key="12">
    <source>
        <dbReference type="ARBA" id="ARBA00076677"/>
    </source>
</evidence>
<evidence type="ECO:0000256" key="7">
    <source>
        <dbReference type="ARBA" id="ARBA00023212"/>
    </source>
</evidence>
<evidence type="ECO:0000256" key="10">
    <source>
        <dbReference type="ARBA" id="ARBA00058656"/>
    </source>
</evidence>
<dbReference type="AlphaFoldDB" id="R7TU27"/>
<evidence type="ECO:0000256" key="5">
    <source>
        <dbReference type="ARBA" id="ARBA00022737"/>
    </source>
</evidence>
<reference evidence="16" key="1">
    <citation type="submission" date="2012-12" db="EMBL/GenBank/DDBJ databases">
        <authorList>
            <person name="Hellsten U."/>
            <person name="Grimwood J."/>
            <person name="Chapman J.A."/>
            <person name="Shapiro H."/>
            <person name="Aerts A."/>
            <person name="Otillar R.P."/>
            <person name="Terry A.Y."/>
            <person name="Boore J.L."/>
            <person name="Simakov O."/>
            <person name="Marletaz F."/>
            <person name="Cho S.-J."/>
            <person name="Edsinger-Gonzales E."/>
            <person name="Havlak P."/>
            <person name="Kuo D.-H."/>
            <person name="Larsson T."/>
            <person name="Lv J."/>
            <person name="Arendt D."/>
            <person name="Savage R."/>
            <person name="Osoegawa K."/>
            <person name="de Jong P."/>
            <person name="Lindberg D.R."/>
            <person name="Seaver E.C."/>
            <person name="Weisblat D.A."/>
            <person name="Putnam N.H."/>
            <person name="Grigoriev I.V."/>
            <person name="Rokhsar D.S."/>
        </authorList>
    </citation>
    <scope>NUCLEOTIDE SEQUENCE</scope>
    <source>
        <strain evidence="16">I ESC-2004</strain>
    </source>
</reference>